<evidence type="ECO:0000259" key="4">
    <source>
        <dbReference type="SMART" id="SM00822"/>
    </source>
</evidence>
<evidence type="ECO:0000256" key="1">
    <source>
        <dbReference type="ARBA" id="ARBA00006484"/>
    </source>
</evidence>
<dbReference type="EMBL" id="JAJHNU010000002">
    <property type="protein sequence ID" value="MDN4121570.1"/>
    <property type="molecule type" value="Genomic_DNA"/>
</dbReference>
<evidence type="ECO:0000313" key="5">
    <source>
        <dbReference type="EMBL" id="MDN4121570.1"/>
    </source>
</evidence>
<dbReference type="PANTHER" id="PTHR42901">
    <property type="entry name" value="ALCOHOL DEHYDROGENASE"/>
    <property type="match status" value="1"/>
</dbReference>
<name>A0ABT8EK24_9BURK</name>
<dbReference type="InterPro" id="IPR002347">
    <property type="entry name" value="SDR_fam"/>
</dbReference>
<dbReference type="InterPro" id="IPR057326">
    <property type="entry name" value="KR_dom"/>
</dbReference>
<dbReference type="Proteomes" id="UP001168613">
    <property type="component" value="Unassembled WGS sequence"/>
</dbReference>
<reference evidence="5" key="1">
    <citation type="submission" date="2021-11" db="EMBL/GenBank/DDBJ databases">
        <title>Draft genome sequence of Alcaligenes endophyticus type strain CCUG 75668T.</title>
        <authorList>
            <person name="Salva-Serra F."/>
            <person name="Duran R.E."/>
            <person name="Seeger M."/>
            <person name="Moore E.R.B."/>
            <person name="Jaen-Luchoro D."/>
        </authorList>
    </citation>
    <scope>NUCLEOTIDE SEQUENCE</scope>
    <source>
        <strain evidence="5">CCUG 75668</strain>
    </source>
</reference>
<keyword evidence="6" id="KW-1185">Reference proteome</keyword>
<comment type="caution">
    <text evidence="5">The sequence shown here is derived from an EMBL/GenBank/DDBJ whole genome shotgun (WGS) entry which is preliminary data.</text>
</comment>
<evidence type="ECO:0000256" key="2">
    <source>
        <dbReference type="ARBA" id="ARBA00023002"/>
    </source>
</evidence>
<dbReference type="RefSeq" id="WP_266124242.1">
    <property type="nucleotide sequence ID" value="NZ_JAJHNU010000002.1"/>
</dbReference>
<comment type="similarity">
    <text evidence="1 3">Belongs to the short-chain dehydrogenases/reductases (SDR) family.</text>
</comment>
<sequence>MKTIVITGASSGFGAALARQLVEQGDTVLGLARRQDKLAELAQELGARFVPYAVDLTDKAALETTLTTIKQAHPQIDVLVNNAGLALGVAPAQQASLEQWETMINTNVTALVRITHALLPDMVARNQGQVINIGSTAGEYPYPGGNVYGGTKAFVHQFGLNLRADLTGTAVRVSTVAPGLCGGTDFSKVRLGDADKAAAVYANVQALSPEDVAGTICWIINAPAHMNVNYVELMPVAQSFAGLSVHRNAV</sequence>
<dbReference type="PANTHER" id="PTHR42901:SF1">
    <property type="entry name" value="ALCOHOL DEHYDROGENASE"/>
    <property type="match status" value="1"/>
</dbReference>
<feature type="domain" description="Ketoreductase" evidence="4">
    <location>
        <begin position="2"/>
        <end position="184"/>
    </location>
</feature>
<evidence type="ECO:0000256" key="3">
    <source>
        <dbReference type="RuleBase" id="RU000363"/>
    </source>
</evidence>
<accession>A0ABT8EK24</accession>
<dbReference type="InterPro" id="IPR036291">
    <property type="entry name" value="NAD(P)-bd_dom_sf"/>
</dbReference>
<dbReference type="Pfam" id="PF00106">
    <property type="entry name" value="adh_short"/>
    <property type="match status" value="1"/>
</dbReference>
<dbReference type="PRINTS" id="PR00080">
    <property type="entry name" value="SDRFAMILY"/>
</dbReference>
<protein>
    <submittedName>
        <fullName evidence="5">SDR family NAD(P)-dependent oxidoreductase</fullName>
    </submittedName>
</protein>
<organism evidence="5 6">
    <name type="scientific">Alcaligenes endophyticus</name>
    <dbReference type="NCBI Taxonomy" id="1929088"/>
    <lineage>
        <taxon>Bacteria</taxon>
        <taxon>Pseudomonadati</taxon>
        <taxon>Pseudomonadota</taxon>
        <taxon>Betaproteobacteria</taxon>
        <taxon>Burkholderiales</taxon>
        <taxon>Alcaligenaceae</taxon>
        <taxon>Alcaligenes</taxon>
    </lineage>
</organism>
<dbReference type="InterPro" id="IPR020904">
    <property type="entry name" value="Sc_DH/Rdtase_CS"/>
</dbReference>
<dbReference type="PROSITE" id="PS00061">
    <property type="entry name" value="ADH_SHORT"/>
    <property type="match status" value="1"/>
</dbReference>
<keyword evidence="2" id="KW-0560">Oxidoreductase</keyword>
<evidence type="ECO:0000313" key="6">
    <source>
        <dbReference type="Proteomes" id="UP001168613"/>
    </source>
</evidence>
<dbReference type="Gene3D" id="3.40.50.720">
    <property type="entry name" value="NAD(P)-binding Rossmann-like Domain"/>
    <property type="match status" value="1"/>
</dbReference>
<dbReference type="SUPFAM" id="SSF51735">
    <property type="entry name" value="NAD(P)-binding Rossmann-fold domains"/>
    <property type="match status" value="1"/>
</dbReference>
<dbReference type="PRINTS" id="PR00081">
    <property type="entry name" value="GDHRDH"/>
</dbReference>
<gene>
    <name evidence="5" type="ORF">LMS43_09745</name>
</gene>
<dbReference type="SMART" id="SM00822">
    <property type="entry name" value="PKS_KR"/>
    <property type="match status" value="1"/>
</dbReference>
<proteinExistence type="inferred from homology"/>